<comment type="caution">
    <text evidence="3">The sequence shown here is derived from an EMBL/GenBank/DDBJ whole genome shotgun (WGS) entry which is preliminary data.</text>
</comment>
<dbReference type="RefSeq" id="WP_307226674.1">
    <property type="nucleotide sequence ID" value="NZ_JAUSVF010000001.1"/>
</dbReference>
<organism evidence="3 4">
    <name type="scientific">Pararhizobium capsulatum DSM 1112</name>
    <dbReference type="NCBI Taxonomy" id="1121113"/>
    <lineage>
        <taxon>Bacteria</taxon>
        <taxon>Pseudomonadati</taxon>
        <taxon>Pseudomonadota</taxon>
        <taxon>Alphaproteobacteria</taxon>
        <taxon>Hyphomicrobiales</taxon>
        <taxon>Rhizobiaceae</taxon>
        <taxon>Rhizobium/Agrobacterium group</taxon>
        <taxon>Pararhizobium</taxon>
    </lineage>
</organism>
<feature type="chain" id="PRO_5047532589" description="Transmembrane protein" evidence="2">
    <location>
        <begin position="20"/>
        <end position="105"/>
    </location>
</feature>
<evidence type="ECO:0008006" key="5">
    <source>
        <dbReference type="Google" id="ProtNLM"/>
    </source>
</evidence>
<feature type="transmembrane region" description="Helical" evidence="1">
    <location>
        <begin position="74"/>
        <end position="94"/>
    </location>
</feature>
<accession>A0ABU0BJW0</accession>
<keyword evidence="1" id="KW-0812">Transmembrane</keyword>
<sequence length="105" mass="11081">MRFLLRFASFLSLIIGVLAASVDSIQSVSASQAVLTPLGSALSATGETGLALVQSLERPAGAAGLLQPVAHWVLMQPAFAVFLMLALLLWMIAYRRPPIAGRFSA</sequence>
<dbReference type="EMBL" id="JAUSVF010000001">
    <property type="protein sequence ID" value="MDQ0318536.1"/>
    <property type="molecule type" value="Genomic_DNA"/>
</dbReference>
<keyword evidence="4" id="KW-1185">Reference proteome</keyword>
<evidence type="ECO:0000313" key="4">
    <source>
        <dbReference type="Proteomes" id="UP001230207"/>
    </source>
</evidence>
<evidence type="ECO:0000256" key="1">
    <source>
        <dbReference type="SAM" id="Phobius"/>
    </source>
</evidence>
<evidence type="ECO:0000256" key="2">
    <source>
        <dbReference type="SAM" id="SignalP"/>
    </source>
</evidence>
<keyword evidence="1" id="KW-1133">Transmembrane helix</keyword>
<gene>
    <name evidence="3" type="ORF">QO002_000674</name>
</gene>
<keyword evidence="1" id="KW-0472">Membrane</keyword>
<name>A0ABU0BJW0_9HYPH</name>
<protein>
    <recommendedName>
        <fullName evidence="5">Transmembrane protein</fullName>
    </recommendedName>
</protein>
<proteinExistence type="predicted"/>
<evidence type="ECO:0000313" key="3">
    <source>
        <dbReference type="EMBL" id="MDQ0318536.1"/>
    </source>
</evidence>
<dbReference type="Proteomes" id="UP001230207">
    <property type="component" value="Unassembled WGS sequence"/>
</dbReference>
<feature type="signal peptide" evidence="2">
    <location>
        <begin position="1"/>
        <end position="19"/>
    </location>
</feature>
<keyword evidence="2" id="KW-0732">Signal</keyword>
<reference evidence="3 4" key="1">
    <citation type="submission" date="2023-07" db="EMBL/GenBank/DDBJ databases">
        <title>Genomic Encyclopedia of Type Strains, Phase IV (KMG-IV): sequencing the most valuable type-strain genomes for metagenomic binning, comparative biology and taxonomic classification.</title>
        <authorList>
            <person name="Goeker M."/>
        </authorList>
    </citation>
    <scope>NUCLEOTIDE SEQUENCE [LARGE SCALE GENOMIC DNA]</scope>
    <source>
        <strain evidence="3 4">DSM 1112</strain>
    </source>
</reference>